<comment type="caution">
    <text evidence="1">The sequence shown here is derived from an EMBL/GenBank/DDBJ whole genome shotgun (WGS) entry which is preliminary data.</text>
</comment>
<evidence type="ECO:0000313" key="2">
    <source>
        <dbReference type="Proteomes" id="UP000240419"/>
    </source>
</evidence>
<proteinExistence type="predicted"/>
<dbReference type="EMBL" id="PXZM01000022">
    <property type="protein sequence ID" value="PSJ95159.1"/>
    <property type="molecule type" value="Genomic_DNA"/>
</dbReference>
<reference evidence="1 2" key="1">
    <citation type="submission" date="2018-03" db="EMBL/GenBank/DDBJ databases">
        <title>Brevisbacillus phylogenomics.</title>
        <authorList>
            <person name="Dunlap C."/>
        </authorList>
    </citation>
    <scope>NUCLEOTIDE SEQUENCE [LARGE SCALE GENOMIC DNA]</scope>
    <source>
        <strain evidence="1 2">NRRL NRS-1210</strain>
    </source>
</reference>
<dbReference type="Proteomes" id="UP000240419">
    <property type="component" value="Unassembled WGS sequence"/>
</dbReference>
<dbReference type="AlphaFoldDB" id="A0A2P7V7H4"/>
<protein>
    <submittedName>
        <fullName evidence="1">Uncharacterized protein</fullName>
    </submittedName>
</protein>
<accession>A0A2P7V7H4</accession>
<keyword evidence="2" id="KW-1185">Reference proteome</keyword>
<organism evidence="1 2">
    <name type="scientific">Brevibacillus fortis</name>
    <dbReference type="NCBI Taxonomy" id="2126352"/>
    <lineage>
        <taxon>Bacteria</taxon>
        <taxon>Bacillati</taxon>
        <taxon>Bacillota</taxon>
        <taxon>Bacilli</taxon>
        <taxon>Bacillales</taxon>
        <taxon>Paenibacillaceae</taxon>
        <taxon>Brevibacillus</taxon>
    </lineage>
</organism>
<name>A0A2P7V7H4_9BACL</name>
<gene>
    <name evidence="1" type="ORF">C7R93_14195</name>
</gene>
<evidence type="ECO:0000313" key="1">
    <source>
        <dbReference type="EMBL" id="PSJ95159.1"/>
    </source>
</evidence>
<sequence>MKPFHISVDGVYTKFLTDPDYLSITKLIKSVRINLTLKNTLFKVFLFTPTQLRMKQAVKPKQTYPHNTRMIFL</sequence>